<proteinExistence type="predicted"/>
<evidence type="ECO:0000313" key="1">
    <source>
        <dbReference type="EnsemblPlants" id="TuG1812G0300005660.01.T01"/>
    </source>
</evidence>
<reference evidence="2" key="1">
    <citation type="journal article" date="2013" name="Nature">
        <title>Draft genome of the wheat A-genome progenitor Triticum urartu.</title>
        <authorList>
            <person name="Ling H.Q."/>
            <person name="Zhao S."/>
            <person name="Liu D."/>
            <person name="Wang J."/>
            <person name="Sun H."/>
            <person name="Zhang C."/>
            <person name="Fan H."/>
            <person name="Li D."/>
            <person name="Dong L."/>
            <person name="Tao Y."/>
            <person name="Gao C."/>
            <person name="Wu H."/>
            <person name="Li Y."/>
            <person name="Cui Y."/>
            <person name="Guo X."/>
            <person name="Zheng S."/>
            <person name="Wang B."/>
            <person name="Yu K."/>
            <person name="Liang Q."/>
            <person name="Yang W."/>
            <person name="Lou X."/>
            <person name="Chen J."/>
            <person name="Feng M."/>
            <person name="Jian J."/>
            <person name="Zhang X."/>
            <person name="Luo G."/>
            <person name="Jiang Y."/>
            <person name="Liu J."/>
            <person name="Wang Z."/>
            <person name="Sha Y."/>
            <person name="Zhang B."/>
            <person name="Wu H."/>
            <person name="Tang D."/>
            <person name="Shen Q."/>
            <person name="Xue P."/>
            <person name="Zou S."/>
            <person name="Wang X."/>
            <person name="Liu X."/>
            <person name="Wang F."/>
            <person name="Yang Y."/>
            <person name="An X."/>
            <person name="Dong Z."/>
            <person name="Zhang K."/>
            <person name="Zhang X."/>
            <person name="Luo M.C."/>
            <person name="Dvorak J."/>
            <person name="Tong Y."/>
            <person name="Wang J."/>
            <person name="Yang H."/>
            <person name="Li Z."/>
            <person name="Wang D."/>
            <person name="Zhang A."/>
            <person name="Wang J."/>
        </authorList>
    </citation>
    <scope>NUCLEOTIDE SEQUENCE</scope>
    <source>
        <strain evidence="2">cv. G1812</strain>
    </source>
</reference>
<keyword evidence="2" id="KW-1185">Reference proteome</keyword>
<dbReference type="SUPFAM" id="SSF81383">
    <property type="entry name" value="F-box domain"/>
    <property type="match status" value="1"/>
</dbReference>
<dbReference type="PANTHER" id="PTHR33165">
    <property type="entry name" value="F-BOX DOMAIN CONTAINING PROTEIN-LIKE-RELATED"/>
    <property type="match status" value="1"/>
</dbReference>
<dbReference type="AlphaFoldDB" id="A0A8R7U3L4"/>
<dbReference type="Gene3D" id="1.20.1280.50">
    <property type="match status" value="1"/>
</dbReference>
<name>A0A8R7U3L4_TRIUA</name>
<dbReference type="Gramene" id="TuG1812G0300005660.01.T01">
    <property type="protein sequence ID" value="TuG1812G0300005660.01.T01"/>
    <property type="gene ID" value="TuG1812G0300005660.01"/>
</dbReference>
<reference evidence="1" key="3">
    <citation type="submission" date="2022-06" db="UniProtKB">
        <authorList>
            <consortium name="EnsemblPlants"/>
        </authorList>
    </citation>
    <scope>IDENTIFICATION</scope>
</reference>
<dbReference type="EnsemblPlants" id="TuG1812G0300005660.01.T01">
    <property type="protein sequence ID" value="TuG1812G0300005660.01.T01"/>
    <property type="gene ID" value="TuG1812G0300005660.01"/>
</dbReference>
<organism evidence="1 2">
    <name type="scientific">Triticum urartu</name>
    <name type="common">Red wild einkorn</name>
    <name type="synonym">Crithodium urartu</name>
    <dbReference type="NCBI Taxonomy" id="4572"/>
    <lineage>
        <taxon>Eukaryota</taxon>
        <taxon>Viridiplantae</taxon>
        <taxon>Streptophyta</taxon>
        <taxon>Embryophyta</taxon>
        <taxon>Tracheophyta</taxon>
        <taxon>Spermatophyta</taxon>
        <taxon>Magnoliopsida</taxon>
        <taxon>Liliopsida</taxon>
        <taxon>Poales</taxon>
        <taxon>Poaceae</taxon>
        <taxon>BOP clade</taxon>
        <taxon>Pooideae</taxon>
        <taxon>Triticodae</taxon>
        <taxon>Triticeae</taxon>
        <taxon>Triticinae</taxon>
        <taxon>Triticum</taxon>
    </lineage>
</organism>
<protein>
    <recommendedName>
        <fullName evidence="3">F-box domain-containing protein</fullName>
    </recommendedName>
</protein>
<accession>A0A8R7U3L4</accession>
<dbReference type="InterPro" id="IPR036047">
    <property type="entry name" value="F-box-like_dom_sf"/>
</dbReference>
<sequence length="163" mass="18387">MADCSSLPSELVRRIAECLLDTNDLDSYMDFRAVCHSWRSATDDPSNSSDPRFCPRNWIIIDMDFETDSCLMVNTASGRVLRKDLPVLRRYYVVAVTTNGALFVLADREHPHAARVLNPFTGHMIRFTAPVPYNMKVSSAAFSCRSLPSLRLIWDSDRGQPDG</sequence>
<reference evidence="1" key="2">
    <citation type="submission" date="2018-03" db="EMBL/GenBank/DDBJ databases">
        <title>The Triticum urartu genome reveals the dynamic nature of wheat genome evolution.</title>
        <authorList>
            <person name="Ling H."/>
            <person name="Ma B."/>
            <person name="Shi X."/>
            <person name="Liu H."/>
            <person name="Dong L."/>
            <person name="Sun H."/>
            <person name="Cao Y."/>
            <person name="Gao Q."/>
            <person name="Zheng S."/>
            <person name="Li Y."/>
            <person name="Yu Y."/>
            <person name="Du H."/>
            <person name="Qi M."/>
            <person name="Li Y."/>
            <person name="Yu H."/>
            <person name="Cui Y."/>
            <person name="Wang N."/>
            <person name="Chen C."/>
            <person name="Wu H."/>
            <person name="Zhao Y."/>
            <person name="Zhang J."/>
            <person name="Li Y."/>
            <person name="Zhou W."/>
            <person name="Zhang B."/>
            <person name="Hu W."/>
            <person name="Eijk M."/>
            <person name="Tang J."/>
            <person name="Witsenboer H."/>
            <person name="Zhao S."/>
            <person name="Li Z."/>
            <person name="Zhang A."/>
            <person name="Wang D."/>
            <person name="Liang C."/>
        </authorList>
    </citation>
    <scope>NUCLEOTIDE SEQUENCE [LARGE SCALE GENOMIC DNA]</scope>
    <source>
        <strain evidence="1">cv. G1812</strain>
    </source>
</reference>
<evidence type="ECO:0000313" key="2">
    <source>
        <dbReference type="Proteomes" id="UP000015106"/>
    </source>
</evidence>
<dbReference type="Proteomes" id="UP000015106">
    <property type="component" value="Chromosome 3"/>
</dbReference>
<dbReference type="PANTHER" id="PTHR33165:SF84">
    <property type="entry name" value="DUF295 DOMAIN-CONTAINING PROTEIN"/>
    <property type="match status" value="1"/>
</dbReference>
<evidence type="ECO:0008006" key="3">
    <source>
        <dbReference type="Google" id="ProtNLM"/>
    </source>
</evidence>